<reference evidence="2" key="2">
    <citation type="submission" date="2013-07" db="EMBL/GenBank/DDBJ databases">
        <authorList>
            <person name="Morais-Silva F.O."/>
            <person name="Rezende A.M."/>
            <person name="Pimentel C."/>
            <person name="Resende D.M."/>
            <person name="Santos C.I."/>
            <person name="Clemente C."/>
            <person name="de Oliveira L.M."/>
            <person name="da Silva S.M."/>
            <person name="Costa D.A."/>
            <person name="Varela-Raposo A."/>
            <person name="Horacio E.C.A."/>
            <person name="Matos M."/>
            <person name="Flores O."/>
            <person name="Ruiz J.C."/>
            <person name="Rodrigues-Pousada C."/>
        </authorList>
    </citation>
    <scope>NUCLEOTIDE SEQUENCE [LARGE SCALE GENOMIC DNA]</scope>
    <source>
        <strain evidence="2">ATCC 19364 / DSM 1382 / NCIMB 9332 / VKM B-1759</strain>
    </source>
</reference>
<dbReference type="PATRIC" id="fig|1121448.10.peg.1700"/>
<reference evidence="1 2" key="1">
    <citation type="journal article" date="2013" name="J. Bacteriol.">
        <title>Roles of HynAB and Ech, the only two hydrogenases found in the model sulfate reducer Desulfovibrio gigas.</title>
        <authorList>
            <person name="Morais-Silva F.O."/>
            <person name="Santos C.I."/>
            <person name="Rodrigues R."/>
            <person name="Pereira I.A."/>
            <person name="Rodrigues-Pousada C."/>
        </authorList>
    </citation>
    <scope>NUCLEOTIDE SEQUENCE [LARGE SCALE GENOMIC DNA]</scope>
    <source>
        <strain evidence="2">ATCC 19364 / DSM 1382 / NCIMB 9332 / VKM B-1759</strain>
    </source>
</reference>
<dbReference type="KEGG" id="dgg:DGI_1714"/>
<proteinExistence type="predicted"/>
<dbReference type="Proteomes" id="UP000016587">
    <property type="component" value="Chromosome"/>
</dbReference>
<dbReference type="EMBL" id="CP006585">
    <property type="protein sequence ID" value="AGW13531.1"/>
    <property type="molecule type" value="Genomic_DNA"/>
</dbReference>
<gene>
    <name evidence="1" type="ORF">DGI_1714</name>
</gene>
<evidence type="ECO:0000313" key="2">
    <source>
        <dbReference type="Proteomes" id="UP000016587"/>
    </source>
</evidence>
<dbReference type="HOGENOM" id="CLU_1632723_0_0_7"/>
<name>T2GBM5_MEGG1</name>
<dbReference type="RefSeq" id="WP_021760391.1">
    <property type="nucleotide sequence ID" value="NC_022444.1"/>
</dbReference>
<dbReference type="InterPro" id="IPR009078">
    <property type="entry name" value="Ferritin-like_SF"/>
</dbReference>
<accession>T2GBM5</accession>
<organism evidence="1 2">
    <name type="scientific">Megalodesulfovibrio gigas (strain ATCC 19364 / DSM 1382 / NCIMB 9332 / VKM B-1759)</name>
    <name type="common">Desulfovibrio gigas</name>
    <dbReference type="NCBI Taxonomy" id="1121448"/>
    <lineage>
        <taxon>Bacteria</taxon>
        <taxon>Pseudomonadati</taxon>
        <taxon>Thermodesulfobacteriota</taxon>
        <taxon>Desulfovibrionia</taxon>
        <taxon>Desulfovibrionales</taxon>
        <taxon>Desulfovibrionaceae</taxon>
        <taxon>Megalodesulfovibrio</taxon>
    </lineage>
</organism>
<dbReference type="SUPFAM" id="SSF47240">
    <property type="entry name" value="Ferritin-like"/>
    <property type="match status" value="1"/>
</dbReference>
<sequence length="162" mass="17759">MTADAYAPFHQTLCQATDLCTRAVDFYTRAAQACSDSSIRHVFDRIAEFKLARLKKFDAMLAALATQDAPAACTLDEAALARGDAVFAKATADLPKTCPPSALAAIDTGLALELEIKAFYEAQLGQAQFAEETALWQRLVQESNSQYIMLSDLQRYYDDSMS</sequence>
<protein>
    <submittedName>
        <fullName evidence="1">Putative Rubrerythrin</fullName>
    </submittedName>
</protein>
<dbReference type="STRING" id="1121448.DGI_1714"/>
<dbReference type="AlphaFoldDB" id="T2GBM5"/>
<keyword evidence="2" id="KW-1185">Reference proteome</keyword>
<evidence type="ECO:0000313" key="1">
    <source>
        <dbReference type="EMBL" id="AGW13531.1"/>
    </source>
</evidence>